<evidence type="ECO:0000313" key="3">
    <source>
        <dbReference type="Proteomes" id="UP001214553"/>
    </source>
</evidence>
<keyword evidence="1" id="KW-1133">Transmembrane helix</keyword>
<feature type="transmembrane region" description="Helical" evidence="1">
    <location>
        <begin position="137"/>
        <end position="157"/>
    </location>
</feature>
<keyword evidence="1" id="KW-0472">Membrane</keyword>
<keyword evidence="3" id="KW-1185">Reference proteome</keyword>
<keyword evidence="1" id="KW-0812">Transmembrane</keyword>
<feature type="transmembrane region" description="Helical" evidence="1">
    <location>
        <begin position="68"/>
        <end position="92"/>
    </location>
</feature>
<proteinExistence type="predicted"/>
<organism evidence="2 3">
    <name type="scientific">Microbacterium horticulturae</name>
    <dbReference type="NCBI Taxonomy" id="3028316"/>
    <lineage>
        <taxon>Bacteria</taxon>
        <taxon>Bacillati</taxon>
        <taxon>Actinomycetota</taxon>
        <taxon>Actinomycetes</taxon>
        <taxon>Micrococcales</taxon>
        <taxon>Microbacteriaceae</taxon>
        <taxon>Microbacterium</taxon>
    </lineage>
</organism>
<reference evidence="2 3" key="1">
    <citation type="submission" date="2023-03" db="EMBL/GenBank/DDBJ databases">
        <title>Genome sequence of Microbacterium sp. KACC 23027.</title>
        <authorList>
            <person name="Kim S."/>
            <person name="Heo J."/>
            <person name="Kwon S.-W."/>
        </authorList>
    </citation>
    <scope>NUCLEOTIDE SEQUENCE [LARGE SCALE GENOMIC DNA]</scope>
    <source>
        <strain evidence="2 3">KACC 23027</strain>
    </source>
</reference>
<evidence type="ECO:0000256" key="1">
    <source>
        <dbReference type="SAM" id="Phobius"/>
    </source>
</evidence>
<protein>
    <submittedName>
        <fullName evidence="2">Uncharacterized protein</fullName>
    </submittedName>
</protein>
<feature type="transmembrane region" description="Helical" evidence="1">
    <location>
        <begin position="104"/>
        <end position="125"/>
    </location>
</feature>
<dbReference type="Proteomes" id="UP001214553">
    <property type="component" value="Chromosome"/>
</dbReference>
<accession>A0ABY8BVK7</accession>
<dbReference type="EMBL" id="CP119108">
    <property type="protein sequence ID" value="WEG08215.1"/>
    <property type="molecule type" value="Genomic_DNA"/>
</dbReference>
<sequence length="168" mass="16538">MTARLPRIPFLRMGWIVLAVTFVVPVVAALILGGVVASAGCVDAAPAVSTSAICAPGGGVATAFVARWATVLIAVLFVGVVASIACGIVALLRRGRAPWFRPAALLATVVVATLPAAVAGISVATAGSAGPLNGATFAGLVGAVLTLVAGIVFAAVARAAERRRADAD</sequence>
<gene>
    <name evidence="2" type="ORF">PU630_13350</name>
</gene>
<dbReference type="RefSeq" id="WP_275277545.1">
    <property type="nucleotide sequence ID" value="NZ_CP119108.1"/>
</dbReference>
<evidence type="ECO:0000313" key="2">
    <source>
        <dbReference type="EMBL" id="WEG08215.1"/>
    </source>
</evidence>
<name>A0ABY8BVK7_9MICO</name>